<dbReference type="Proteomes" id="UP000317716">
    <property type="component" value="Unassembled WGS sequence"/>
</dbReference>
<evidence type="ECO:0000313" key="1">
    <source>
        <dbReference type="EMBL" id="TMQ55620.1"/>
    </source>
</evidence>
<dbReference type="GO" id="GO:0020037">
    <property type="term" value="F:heme binding"/>
    <property type="evidence" value="ECO:0007669"/>
    <property type="project" value="InterPro"/>
</dbReference>
<dbReference type="GO" id="GO:0009055">
    <property type="term" value="F:electron transfer activity"/>
    <property type="evidence" value="ECO:0007669"/>
    <property type="project" value="InterPro"/>
</dbReference>
<proteinExistence type="predicted"/>
<evidence type="ECO:0008006" key="3">
    <source>
        <dbReference type="Google" id="ProtNLM"/>
    </source>
</evidence>
<reference evidence="1 2" key="1">
    <citation type="journal article" date="2019" name="Nat. Microbiol.">
        <title>Mediterranean grassland soil C-N compound turnover is dependent on rainfall and depth, and is mediated by genomically divergent microorganisms.</title>
        <authorList>
            <person name="Diamond S."/>
            <person name="Andeer P.F."/>
            <person name="Li Z."/>
            <person name="Crits-Christoph A."/>
            <person name="Burstein D."/>
            <person name="Anantharaman K."/>
            <person name="Lane K.R."/>
            <person name="Thomas B.C."/>
            <person name="Pan C."/>
            <person name="Northen T.R."/>
            <person name="Banfield J.F."/>
        </authorList>
    </citation>
    <scope>NUCLEOTIDE SEQUENCE [LARGE SCALE GENOMIC DNA]</scope>
    <source>
        <strain evidence="1">WS_2</strain>
    </source>
</reference>
<dbReference type="PANTHER" id="PTHR30600">
    <property type="entry name" value="CYTOCHROME C PEROXIDASE-RELATED"/>
    <property type="match status" value="1"/>
</dbReference>
<sequence length="484" mass="51427">MTGHHLALDADSCLWRVGELFRSPSAAHAYPGDRSLAATHSSHPEAKMPSPWGVGMGVPFRCGALAVLASLFLLGCEARRPSLSTAPAGGSEVVVSGDTLPADVMSSDDAPSTEGLSTTLGGPLAGLDPAELARFTAGRDEFQDQETVENGLGPVFNEASCVTCHDSPVGGTTGRTETRFGRGTLMGFDPLARLGGSLLQDHAIGGVTIGDRKFVFVPEVVPPEANVKALRLTTPLFGLGLVEAVTDAALLELARQQARYAPAIRGTPNMVQEIPTGAIRVGRFGWKAQVPTLHQFSGDAYLNEIGFTSPEFPDENLPQGNREVLAFNPAPALNDSGENVEEFADFMTLLGPPPRGPRSYLTELGGQVFRQIGCASCHTPTLITGDSPVSAMARRVFHPYSDFLLHNMGMLGDGIVQGQSTGRQMRTAPLWGLRARPAFLHDGRARTPEAAILEHGGQGSYARSRFARLPPFARNALLAFLRSL</sequence>
<protein>
    <recommendedName>
        <fullName evidence="3">Thiol oxidoreductase</fullName>
    </recommendedName>
</protein>
<dbReference type="SUPFAM" id="SSF46626">
    <property type="entry name" value="Cytochrome c"/>
    <property type="match status" value="1"/>
</dbReference>
<dbReference type="InterPro" id="IPR010538">
    <property type="entry name" value="DHOR"/>
</dbReference>
<dbReference type="InterPro" id="IPR051395">
    <property type="entry name" value="Cytochrome_c_Peroxidase/MauG"/>
</dbReference>
<evidence type="ECO:0000313" key="2">
    <source>
        <dbReference type="Proteomes" id="UP000317716"/>
    </source>
</evidence>
<dbReference type="PANTHER" id="PTHR30600:SF4">
    <property type="entry name" value="CYTOCHROME C DOMAIN-CONTAINING PROTEIN"/>
    <property type="match status" value="1"/>
</dbReference>
<comment type="caution">
    <text evidence="1">The sequence shown here is derived from an EMBL/GenBank/DDBJ whole genome shotgun (WGS) entry which is preliminary data.</text>
</comment>
<gene>
    <name evidence="1" type="ORF">E6K72_06130</name>
</gene>
<dbReference type="EMBL" id="VBOS01000205">
    <property type="protein sequence ID" value="TMQ55620.1"/>
    <property type="molecule type" value="Genomic_DNA"/>
</dbReference>
<organism evidence="1 2">
    <name type="scientific">Eiseniibacteriota bacterium</name>
    <dbReference type="NCBI Taxonomy" id="2212470"/>
    <lineage>
        <taxon>Bacteria</taxon>
        <taxon>Candidatus Eiseniibacteriota</taxon>
    </lineage>
</organism>
<accession>A0A538SW43</accession>
<dbReference type="GO" id="GO:0004130">
    <property type="term" value="F:cytochrome-c peroxidase activity"/>
    <property type="evidence" value="ECO:0007669"/>
    <property type="project" value="TreeGrafter"/>
</dbReference>
<dbReference type="Pfam" id="PF06537">
    <property type="entry name" value="DHOR"/>
    <property type="match status" value="1"/>
</dbReference>
<dbReference type="InterPro" id="IPR036909">
    <property type="entry name" value="Cyt_c-like_dom_sf"/>
</dbReference>
<dbReference type="Gene3D" id="1.10.760.10">
    <property type="entry name" value="Cytochrome c-like domain"/>
    <property type="match status" value="1"/>
</dbReference>
<dbReference type="AlphaFoldDB" id="A0A538SW43"/>
<name>A0A538SW43_UNCEI</name>